<evidence type="ECO:0000313" key="2">
    <source>
        <dbReference type="EMBL" id="EDV34048.1"/>
    </source>
</evidence>
<keyword evidence="3" id="KW-1185">Reference proteome</keyword>
<evidence type="ECO:0000313" key="3">
    <source>
        <dbReference type="Proteomes" id="UP000007801"/>
    </source>
</evidence>
<dbReference type="OrthoDB" id="7848994at2759"/>
<dbReference type="InParanoid" id="B3N1S9"/>
<sequence>MLDTKLTDLPDIKAPDLTFEELTQVLTTLRPLQRYSFCVEAQKEQDVEKLNRGFVRMLYNELSLEEVVSLYSASILMFVLREGGQVRPWHHRLELLNGIFNYSDTLKPTMIHYATVETLNNIKLISAEREYCYMYLLEAIPHILVSSDTGKMIALCLLRSVLADYSNSTIILNIYRNLWEVWEMIQLISQDTILKEWSLRKTYILVKTFSLIMASTALCSSNQGLKTAGYRGFDLPSGSSEFRIWFKSLKDRLDEKYKELKSKDGLMLVRFIEHNIIGHLKETANESMSDTGTEAVAETEKDTTA</sequence>
<protein>
    <submittedName>
        <fullName evidence="2">Uncharacterized protein</fullName>
    </submittedName>
</protein>
<accession>B3N1S9</accession>
<dbReference type="HOGENOM" id="CLU_912963_0_0_1"/>
<proteinExistence type="predicted"/>
<dbReference type="GeneID" id="6503394"/>
<dbReference type="Proteomes" id="UP000007801">
    <property type="component" value="Unassembled WGS sequence"/>
</dbReference>
<gene>
    <name evidence="2" type="primary">Dana\GF20701</name>
    <name evidence="2" type="synonym">dana_GLEANR_3950</name>
    <name evidence="2" type="ORF">GF20701</name>
</gene>
<reference evidence="2 3" key="1">
    <citation type="journal article" date="2007" name="Nature">
        <title>Evolution of genes and genomes on the Drosophila phylogeny.</title>
        <authorList>
            <consortium name="Drosophila 12 Genomes Consortium"/>
            <person name="Clark A.G."/>
            <person name="Eisen M.B."/>
            <person name="Smith D.R."/>
            <person name="Bergman C.M."/>
            <person name="Oliver B."/>
            <person name="Markow T.A."/>
            <person name="Kaufman T.C."/>
            <person name="Kellis M."/>
            <person name="Gelbart W."/>
            <person name="Iyer V.N."/>
            <person name="Pollard D.A."/>
            <person name="Sackton T.B."/>
            <person name="Larracuente A.M."/>
            <person name="Singh N.D."/>
            <person name="Abad J.P."/>
            <person name="Abt D.N."/>
            <person name="Adryan B."/>
            <person name="Aguade M."/>
            <person name="Akashi H."/>
            <person name="Anderson W.W."/>
            <person name="Aquadro C.F."/>
            <person name="Ardell D.H."/>
            <person name="Arguello R."/>
            <person name="Artieri C.G."/>
            <person name="Barbash D.A."/>
            <person name="Barker D."/>
            <person name="Barsanti P."/>
            <person name="Batterham P."/>
            <person name="Batzoglou S."/>
            <person name="Begun D."/>
            <person name="Bhutkar A."/>
            <person name="Blanco E."/>
            <person name="Bosak S.A."/>
            <person name="Bradley R.K."/>
            <person name="Brand A.D."/>
            <person name="Brent M.R."/>
            <person name="Brooks A.N."/>
            <person name="Brown R.H."/>
            <person name="Butlin R.K."/>
            <person name="Caggese C."/>
            <person name="Calvi B.R."/>
            <person name="Bernardo de Carvalho A."/>
            <person name="Caspi A."/>
            <person name="Castrezana S."/>
            <person name="Celniker S.E."/>
            <person name="Chang J.L."/>
            <person name="Chapple C."/>
            <person name="Chatterji S."/>
            <person name="Chinwalla A."/>
            <person name="Civetta A."/>
            <person name="Clifton S.W."/>
            <person name="Comeron J.M."/>
            <person name="Costello J.C."/>
            <person name="Coyne J.A."/>
            <person name="Daub J."/>
            <person name="David R.G."/>
            <person name="Delcher A.L."/>
            <person name="Delehaunty K."/>
            <person name="Do C.B."/>
            <person name="Ebling H."/>
            <person name="Edwards K."/>
            <person name="Eickbush T."/>
            <person name="Evans J.D."/>
            <person name="Filipski A."/>
            <person name="Findeiss S."/>
            <person name="Freyhult E."/>
            <person name="Fulton L."/>
            <person name="Fulton R."/>
            <person name="Garcia A.C."/>
            <person name="Gardiner A."/>
            <person name="Garfield D.A."/>
            <person name="Garvin B.E."/>
            <person name="Gibson G."/>
            <person name="Gilbert D."/>
            <person name="Gnerre S."/>
            <person name="Godfrey J."/>
            <person name="Good R."/>
            <person name="Gotea V."/>
            <person name="Gravely B."/>
            <person name="Greenberg A.J."/>
            <person name="Griffiths-Jones S."/>
            <person name="Gross S."/>
            <person name="Guigo R."/>
            <person name="Gustafson E.A."/>
            <person name="Haerty W."/>
            <person name="Hahn M.W."/>
            <person name="Halligan D.L."/>
            <person name="Halpern A.L."/>
            <person name="Halter G.M."/>
            <person name="Han M.V."/>
            <person name="Heger A."/>
            <person name="Hillier L."/>
            <person name="Hinrichs A.S."/>
            <person name="Holmes I."/>
            <person name="Hoskins R.A."/>
            <person name="Hubisz M.J."/>
            <person name="Hultmark D."/>
            <person name="Huntley M.A."/>
            <person name="Jaffe D.B."/>
            <person name="Jagadeeshan S."/>
            <person name="Jeck W.R."/>
            <person name="Johnson J."/>
            <person name="Jones C.D."/>
            <person name="Jordan W.C."/>
            <person name="Karpen G.H."/>
            <person name="Kataoka E."/>
            <person name="Keightley P.D."/>
            <person name="Kheradpour P."/>
            <person name="Kirkness E.F."/>
            <person name="Koerich L.B."/>
            <person name="Kristiansen K."/>
            <person name="Kudrna D."/>
            <person name="Kulathinal R.J."/>
            <person name="Kumar S."/>
            <person name="Kwok R."/>
            <person name="Lander E."/>
            <person name="Langley C.H."/>
            <person name="Lapoint R."/>
            <person name="Lazzaro B.P."/>
            <person name="Lee S.J."/>
            <person name="Levesque L."/>
            <person name="Li R."/>
            <person name="Lin C.F."/>
            <person name="Lin M.F."/>
            <person name="Lindblad-Toh K."/>
            <person name="Llopart A."/>
            <person name="Long M."/>
            <person name="Low L."/>
            <person name="Lozovsky E."/>
            <person name="Lu J."/>
            <person name="Luo M."/>
            <person name="Machado C.A."/>
            <person name="Makalowski W."/>
            <person name="Marzo M."/>
            <person name="Matsuda M."/>
            <person name="Matzkin L."/>
            <person name="McAllister B."/>
            <person name="McBride C.S."/>
            <person name="McKernan B."/>
            <person name="McKernan K."/>
            <person name="Mendez-Lago M."/>
            <person name="Minx P."/>
            <person name="Mollenhauer M.U."/>
            <person name="Montooth K."/>
            <person name="Mount S.M."/>
            <person name="Mu X."/>
            <person name="Myers E."/>
            <person name="Negre B."/>
            <person name="Newfeld S."/>
            <person name="Nielsen R."/>
            <person name="Noor M.A."/>
            <person name="O'Grady P."/>
            <person name="Pachter L."/>
            <person name="Papaceit M."/>
            <person name="Parisi M.J."/>
            <person name="Parisi M."/>
            <person name="Parts L."/>
            <person name="Pedersen J.S."/>
            <person name="Pesole G."/>
            <person name="Phillippy A.M."/>
            <person name="Ponting C.P."/>
            <person name="Pop M."/>
            <person name="Porcelli D."/>
            <person name="Powell J.R."/>
            <person name="Prohaska S."/>
            <person name="Pruitt K."/>
            <person name="Puig M."/>
            <person name="Quesneville H."/>
            <person name="Ram K.R."/>
            <person name="Rand D."/>
            <person name="Rasmussen M.D."/>
            <person name="Reed L.K."/>
            <person name="Reenan R."/>
            <person name="Reily A."/>
            <person name="Remington K.A."/>
            <person name="Rieger T.T."/>
            <person name="Ritchie M.G."/>
            <person name="Robin C."/>
            <person name="Rogers Y.H."/>
            <person name="Rohde C."/>
            <person name="Rozas J."/>
            <person name="Rubenfield M.J."/>
            <person name="Ruiz A."/>
            <person name="Russo S."/>
            <person name="Salzberg S.L."/>
            <person name="Sanchez-Gracia A."/>
            <person name="Saranga D.J."/>
            <person name="Sato H."/>
            <person name="Schaeffer S.W."/>
            <person name="Schatz M.C."/>
            <person name="Schlenke T."/>
            <person name="Schwartz R."/>
            <person name="Segarra C."/>
            <person name="Singh R.S."/>
            <person name="Sirot L."/>
            <person name="Sirota M."/>
            <person name="Sisneros N.B."/>
            <person name="Smith C.D."/>
            <person name="Smith T.F."/>
            <person name="Spieth J."/>
            <person name="Stage D.E."/>
            <person name="Stark A."/>
            <person name="Stephan W."/>
            <person name="Strausberg R.L."/>
            <person name="Strempel S."/>
            <person name="Sturgill D."/>
            <person name="Sutton G."/>
            <person name="Sutton G.G."/>
            <person name="Tao W."/>
            <person name="Teichmann S."/>
            <person name="Tobari Y.N."/>
            <person name="Tomimura Y."/>
            <person name="Tsolas J.M."/>
            <person name="Valente V.L."/>
            <person name="Venter E."/>
            <person name="Venter J.C."/>
            <person name="Vicario S."/>
            <person name="Vieira F.G."/>
            <person name="Vilella A.J."/>
            <person name="Villasante A."/>
            <person name="Walenz B."/>
            <person name="Wang J."/>
            <person name="Wasserman M."/>
            <person name="Watts T."/>
            <person name="Wilson D."/>
            <person name="Wilson R.K."/>
            <person name="Wing R.A."/>
            <person name="Wolfner M.F."/>
            <person name="Wong A."/>
            <person name="Wong G.K."/>
            <person name="Wu C.I."/>
            <person name="Wu G."/>
            <person name="Yamamoto D."/>
            <person name="Yang H.P."/>
            <person name="Yang S.P."/>
            <person name="Yorke J.A."/>
            <person name="Yoshida K."/>
            <person name="Zdobnov E."/>
            <person name="Zhang P."/>
            <person name="Zhang Y."/>
            <person name="Zimin A.V."/>
            <person name="Baldwin J."/>
            <person name="Abdouelleil A."/>
            <person name="Abdulkadir J."/>
            <person name="Abebe A."/>
            <person name="Abera B."/>
            <person name="Abreu J."/>
            <person name="Acer S.C."/>
            <person name="Aftuck L."/>
            <person name="Alexander A."/>
            <person name="An P."/>
            <person name="Anderson E."/>
            <person name="Anderson S."/>
            <person name="Arachi H."/>
            <person name="Azer M."/>
            <person name="Bachantsang P."/>
            <person name="Barry A."/>
            <person name="Bayul T."/>
            <person name="Berlin A."/>
            <person name="Bessette D."/>
            <person name="Bloom T."/>
            <person name="Blye J."/>
            <person name="Boguslavskiy L."/>
            <person name="Bonnet C."/>
            <person name="Boukhgalter B."/>
            <person name="Bourzgui I."/>
            <person name="Brown A."/>
            <person name="Cahill P."/>
            <person name="Channer S."/>
            <person name="Cheshatsang Y."/>
            <person name="Chuda L."/>
            <person name="Citroen M."/>
            <person name="Collymore A."/>
            <person name="Cooke P."/>
            <person name="Costello M."/>
            <person name="D'Aco K."/>
            <person name="Daza R."/>
            <person name="De Haan G."/>
            <person name="DeGray S."/>
            <person name="DeMaso C."/>
            <person name="Dhargay N."/>
            <person name="Dooley K."/>
            <person name="Dooley E."/>
            <person name="Doricent M."/>
            <person name="Dorje P."/>
            <person name="Dorjee K."/>
            <person name="Dupes A."/>
            <person name="Elong R."/>
            <person name="Falk J."/>
            <person name="Farina A."/>
            <person name="Faro S."/>
            <person name="Ferguson D."/>
            <person name="Fisher S."/>
            <person name="Foley C.D."/>
            <person name="Franke A."/>
            <person name="Friedrich D."/>
            <person name="Gadbois L."/>
            <person name="Gearin G."/>
            <person name="Gearin C.R."/>
            <person name="Giannoukos G."/>
            <person name="Goode T."/>
            <person name="Graham J."/>
            <person name="Grandbois E."/>
            <person name="Grewal S."/>
            <person name="Gyaltsen K."/>
            <person name="Hafez N."/>
            <person name="Hagos B."/>
            <person name="Hall J."/>
            <person name="Henson C."/>
            <person name="Hollinger A."/>
            <person name="Honan T."/>
            <person name="Huard M.D."/>
            <person name="Hughes L."/>
            <person name="Hurhula B."/>
            <person name="Husby M.E."/>
            <person name="Kamat A."/>
            <person name="Kanga B."/>
            <person name="Kashin S."/>
            <person name="Khazanovich D."/>
            <person name="Kisner P."/>
            <person name="Lance K."/>
            <person name="Lara M."/>
            <person name="Lee W."/>
            <person name="Lennon N."/>
            <person name="Letendre F."/>
            <person name="LeVine R."/>
            <person name="Lipovsky A."/>
            <person name="Liu X."/>
            <person name="Liu J."/>
            <person name="Liu S."/>
            <person name="Lokyitsang T."/>
            <person name="Lokyitsang Y."/>
            <person name="Lubonja R."/>
            <person name="Lui A."/>
            <person name="MacDonald P."/>
            <person name="Magnisalis V."/>
            <person name="Maru K."/>
            <person name="Matthews C."/>
            <person name="McCusker W."/>
            <person name="McDonough S."/>
            <person name="Mehta T."/>
            <person name="Meldrim J."/>
            <person name="Meneus L."/>
            <person name="Mihai O."/>
            <person name="Mihalev A."/>
            <person name="Mihova T."/>
            <person name="Mittelman R."/>
            <person name="Mlenga V."/>
            <person name="Montmayeur A."/>
            <person name="Mulrain L."/>
            <person name="Navidi A."/>
            <person name="Naylor J."/>
            <person name="Negash T."/>
            <person name="Nguyen T."/>
            <person name="Nguyen N."/>
            <person name="Nicol R."/>
            <person name="Norbu C."/>
            <person name="Norbu N."/>
            <person name="Novod N."/>
            <person name="O'Neill B."/>
            <person name="Osman S."/>
            <person name="Markiewicz E."/>
            <person name="Oyono O.L."/>
            <person name="Patti C."/>
            <person name="Phunkhang P."/>
            <person name="Pierre F."/>
            <person name="Priest M."/>
            <person name="Raghuraman S."/>
            <person name="Rege F."/>
            <person name="Reyes R."/>
            <person name="Rise C."/>
            <person name="Rogov P."/>
            <person name="Ross K."/>
            <person name="Ryan E."/>
            <person name="Settipalli S."/>
            <person name="Shea T."/>
            <person name="Sherpa N."/>
            <person name="Shi L."/>
            <person name="Shih D."/>
            <person name="Sparrow T."/>
            <person name="Spaulding J."/>
            <person name="Stalker J."/>
            <person name="Stange-Thomann N."/>
            <person name="Stavropoulos S."/>
            <person name="Stone C."/>
            <person name="Strader C."/>
            <person name="Tesfaye S."/>
            <person name="Thomson T."/>
            <person name="Thoulutsang Y."/>
            <person name="Thoulutsang D."/>
            <person name="Topham K."/>
            <person name="Topping I."/>
            <person name="Tsamla T."/>
            <person name="Vassiliev H."/>
            <person name="Vo A."/>
            <person name="Wangchuk T."/>
            <person name="Wangdi T."/>
            <person name="Weiand M."/>
            <person name="Wilkinson J."/>
            <person name="Wilson A."/>
            <person name="Yadav S."/>
            <person name="Young G."/>
            <person name="Yu Q."/>
            <person name="Zembek L."/>
            <person name="Zhong D."/>
            <person name="Zimmer A."/>
            <person name="Zwirko Z."/>
            <person name="Jaffe D.B."/>
            <person name="Alvarez P."/>
            <person name="Brockman W."/>
            <person name="Butler J."/>
            <person name="Chin C."/>
            <person name="Gnerre S."/>
            <person name="Grabherr M."/>
            <person name="Kleber M."/>
            <person name="Mauceli E."/>
            <person name="MacCallum I."/>
        </authorList>
    </citation>
    <scope>NUCLEOTIDE SEQUENCE [LARGE SCALE GENOMIC DNA]</scope>
    <source>
        <strain evidence="3">Tucson 14024-0371.13</strain>
    </source>
</reference>
<name>B3N1S9_DROAN</name>
<dbReference type="PhylomeDB" id="B3N1S9"/>
<evidence type="ECO:0000256" key="1">
    <source>
        <dbReference type="SAM" id="MobiDB-lite"/>
    </source>
</evidence>
<feature type="region of interest" description="Disordered" evidence="1">
    <location>
        <begin position="285"/>
        <end position="305"/>
    </location>
</feature>
<dbReference type="OMA" id="DTLKPTM"/>
<dbReference type="AlphaFoldDB" id="B3N1S9"/>
<dbReference type="EMBL" id="CH902661">
    <property type="protein sequence ID" value="EDV34048.1"/>
    <property type="molecule type" value="Genomic_DNA"/>
</dbReference>
<dbReference type="KEGG" id="dan:6503394"/>
<organism evidence="2 3">
    <name type="scientific">Drosophila ananassae</name>
    <name type="common">Fruit fly</name>
    <dbReference type="NCBI Taxonomy" id="7217"/>
    <lineage>
        <taxon>Eukaryota</taxon>
        <taxon>Metazoa</taxon>
        <taxon>Ecdysozoa</taxon>
        <taxon>Arthropoda</taxon>
        <taxon>Hexapoda</taxon>
        <taxon>Insecta</taxon>
        <taxon>Pterygota</taxon>
        <taxon>Neoptera</taxon>
        <taxon>Endopterygota</taxon>
        <taxon>Diptera</taxon>
        <taxon>Brachycera</taxon>
        <taxon>Muscomorpha</taxon>
        <taxon>Ephydroidea</taxon>
        <taxon>Drosophilidae</taxon>
        <taxon>Drosophila</taxon>
        <taxon>Sophophora</taxon>
    </lineage>
</organism>